<protein>
    <recommendedName>
        <fullName evidence="3">DUF2867 domain-containing protein</fullName>
    </recommendedName>
</protein>
<evidence type="ECO:0000313" key="1">
    <source>
        <dbReference type="EMBL" id="GII90600.1"/>
    </source>
</evidence>
<sequence length="328" mass="36647">MIVNVHERTFPVSPATLGEMLETLATENDAIWHSNLVQPITLDRGLSVGSRGGHGQVRYHVIEHIPGKLVRFAFNPRIGLAGEHLFEVVTHDDSSAALRHTIRARLTPRGRLTWPTLIKHIHDNAVEDMLDHVERTVTGSANRPAPAPRWVRTVAPRLRRRHVRRSPLTPGPLTSAAMPGRPDAADCFTTPLLTADAPDPATWIREVFGKPPRSVAALMRLRDRLVRPFGLLTSDASRRESPFPVLASSADEIVMGVDDRHLSFRVGVAVADRRMSVTTAVRINHWTGHLYWAIVRWFHPHVVRHMIRSVPFRTSQGGARVIRLPGPL</sequence>
<evidence type="ECO:0000313" key="2">
    <source>
        <dbReference type="Proteomes" id="UP000606172"/>
    </source>
</evidence>
<accession>A0A919V348</accession>
<dbReference type="EMBL" id="BOOW01000006">
    <property type="protein sequence ID" value="GII90600.1"/>
    <property type="molecule type" value="Genomic_DNA"/>
</dbReference>
<reference evidence="1" key="1">
    <citation type="submission" date="2021-01" db="EMBL/GenBank/DDBJ databases">
        <title>Whole genome shotgun sequence of Sinosporangium siamense NBRC 109515.</title>
        <authorList>
            <person name="Komaki H."/>
            <person name="Tamura T."/>
        </authorList>
    </citation>
    <scope>NUCLEOTIDE SEQUENCE</scope>
    <source>
        <strain evidence="1">NBRC 109515</strain>
    </source>
</reference>
<dbReference type="Proteomes" id="UP000606172">
    <property type="component" value="Unassembled WGS sequence"/>
</dbReference>
<evidence type="ECO:0008006" key="3">
    <source>
        <dbReference type="Google" id="ProtNLM"/>
    </source>
</evidence>
<dbReference type="AlphaFoldDB" id="A0A919V348"/>
<keyword evidence="2" id="KW-1185">Reference proteome</keyword>
<comment type="caution">
    <text evidence="1">The sequence shown here is derived from an EMBL/GenBank/DDBJ whole genome shotgun (WGS) entry which is preliminary data.</text>
</comment>
<dbReference type="Pfam" id="PF11066">
    <property type="entry name" value="DUF2867"/>
    <property type="match status" value="1"/>
</dbReference>
<organism evidence="1 2">
    <name type="scientific">Sinosporangium siamense</name>
    <dbReference type="NCBI Taxonomy" id="1367973"/>
    <lineage>
        <taxon>Bacteria</taxon>
        <taxon>Bacillati</taxon>
        <taxon>Actinomycetota</taxon>
        <taxon>Actinomycetes</taxon>
        <taxon>Streptosporangiales</taxon>
        <taxon>Streptosporangiaceae</taxon>
        <taxon>Sinosporangium</taxon>
    </lineage>
</organism>
<gene>
    <name evidence="1" type="ORF">Ssi02_08310</name>
</gene>
<name>A0A919V348_9ACTN</name>
<dbReference type="InterPro" id="IPR021295">
    <property type="entry name" value="DUF2867"/>
</dbReference>
<proteinExistence type="predicted"/>